<evidence type="ECO:0000256" key="1">
    <source>
        <dbReference type="SAM" id="MobiDB-lite"/>
    </source>
</evidence>
<proteinExistence type="predicted"/>
<protein>
    <recommendedName>
        <fullName evidence="4">Alpha-2-macroglobulin family protein</fullName>
    </recommendedName>
</protein>
<evidence type="ECO:0008006" key="4">
    <source>
        <dbReference type="Google" id="ProtNLM"/>
    </source>
</evidence>
<dbReference type="Proteomes" id="UP001317629">
    <property type="component" value="Chromosome"/>
</dbReference>
<gene>
    <name evidence="2" type="ORF">SS37A_28570</name>
</gene>
<feature type="region of interest" description="Disordered" evidence="1">
    <location>
        <begin position="1041"/>
        <end position="1086"/>
    </location>
</feature>
<accession>A0ABN6VI20</accession>
<feature type="compositionally biased region" description="Acidic residues" evidence="1">
    <location>
        <begin position="1052"/>
        <end position="1062"/>
    </location>
</feature>
<feature type="compositionally biased region" description="Polar residues" evidence="1">
    <location>
        <begin position="1067"/>
        <end position="1078"/>
    </location>
</feature>
<sequence length="1747" mass="182707">MAMGNKPSDGLDSCAKLVLSSCRGGCAARVYYGGLMRRIAFSLLAAGAAYFFSSSFSLAKDKIAEVRPAAAAITVSPKEVALDKDGASLLTIPAPGRYSIRAKSPTGARIELVDMIAGPLESAGAAGLRDGRIDALLDKGVYKLRIGAVKNASGKASVAVEPFAEVETARPTLGPGVTQSGELGDLQQRSYELNVTTDKPVYLEAVGRALQDLRVWQADGALADLAFERTTIETRPGHSVNRVRLEGKLPAGRYVVTAYGGEKLVWPDGSPAQPFALHMAEPALLAAGVAEGVIGPSGSARFEAPASYDSFRLELPQQASARLEAKRGGARDVASIGKSSRAPVATLRLAGDSVSPARLEVTGYEGQSYTLHAVHQSNRETFEGAGPHLVSIDVAGEGGDEAPLTALFARIERDGRTRVLASDMPRIGAGKAWRGKFNLLGPVSLLFEATRDGQVAINAKGVRLHASVEPALGNLAPHATAKDSNVYDLVAGFYLLTLEPVNGAGGVVDVTLGPPGLTAPQPTALPSRASLSFGEQTLDSNGAYLILTNVAPQLLTGPRVVPLPADLTKAPLALHQAAGQEISVTLRAPNGGKIVARDATGADVPLSFPQEKAERDYRILTATIAPAAKERALAIIYLPETLVSMPETPDGAEIAKTRAASGRPAFFDLKRDETKNVPFDVAQGGLYRLETLGRMKTALRIGAIMSPKLAEGEANGPGNNALVTTFLRAGAYRAVVTAKDSAGHLGLSVAPASLTPTPKITDKGVARATLAPANGAIVPIEITRAGDYRLELFSLTQQWQARLEDADGWPLTKPGAFKRETQHLEPGAYRLVVSPADAEARMIARVTPIVAEAALEGHGPHPLPFEKPQKLQWREPQAKDAPRAPDVWRFTLLGDSDIELSIGEGMIGDIVKGDAENVGKVVGDRPFKGKLGAGDYRVEARSLAHDDRLDYEITLSSDQLQPGAPQRVDLPATLDFNLAKESVVDLSTFGDKETIGVLKTAAGDLVERLEPRASDWNVALARRLPAGAYKLELEELGATRKAASDAASDTQASDDSEADSGEESASTDNAASDENTQTESEEDDSGVEVRLAIMSETDGAPLAASGEAVLTGAGAQRLALPATPAGALALVAARSTAEVAISIEHRETNGEWHVIGADRGLAPVAAWPSTGDKSEWRVTAWPVGGGAEPITIAARAIDRRARSPGDIAFETVSDVAPQLCVAKIDTPSAALVDVTTTDALIAGSTQGRLLRPVRSGALAPQSQALWLMTRDCKTKPRVAAFEWLGEEIALDIGEGERAFLPPLGAPRGKTRLWLTRSTFTQSAIDAANGMGVAEGAALALASDAAPQLWNASNASAMRATLSAMDVETRPALNGGALFAGVIPPMSAQPVDMEKSDAPLALDLAGGLAAFIDKRGVFGDGASVSRTIHGAGAHVLLVNTTNAPLPARIARATEASVTLNTKTALKRFFGVAGQLSLPADAQKGDRLIVIGADATFVSQSGRILRGRDLSLDGAGEAILDYKPGLVAAWIERNGAAPWTLPTAHAIDLPQRVTLEGQAMRFAIKREAPAMLTASSGSPALISFTQNGKRETFAFPAGVEFRHYAAAGDAALDIYAPNEGALSGALDLAAQKVIEAHEGVNDAIAVAPGASALFSFETKRDADVGIGIRAEPDRVSARLLDASGKTLSEGVNQITKLAPSRYFVEARVPADASATTIRAAIVGLSPPPATPPEEAVADLLDKAGMRKSK</sequence>
<keyword evidence="3" id="KW-1185">Reference proteome</keyword>
<dbReference type="EMBL" id="AP027142">
    <property type="protein sequence ID" value="BDV35328.1"/>
    <property type="molecule type" value="Genomic_DNA"/>
</dbReference>
<name>A0ABN6VI20_9HYPH</name>
<dbReference type="RefSeq" id="WP_281928735.1">
    <property type="nucleotide sequence ID" value="NZ_AP027142.1"/>
</dbReference>
<reference evidence="2 3" key="1">
    <citation type="journal article" date="2023" name="Int. J. Syst. Evol. Microbiol.">
        <title>Methylocystis iwaonis sp. nov., a type II methane-oxidizing bacterium from surface soil of a rice paddy field in Japan, and emended description of the genus Methylocystis (ex Whittenbury et al. 1970) Bowman et al. 1993.</title>
        <authorList>
            <person name="Kaise H."/>
            <person name="Sawadogo J.B."/>
            <person name="Alam M.S."/>
            <person name="Ueno C."/>
            <person name="Dianou D."/>
            <person name="Shinjo R."/>
            <person name="Asakawa S."/>
        </authorList>
    </citation>
    <scope>NUCLEOTIDE SEQUENCE [LARGE SCALE GENOMIC DNA]</scope>
    <source>
        <strain evidence="2 3">SS37A-Re</strain>
    </source>
</reference>
<organism evidence="2 3">
    <name type="scientific">Methylocystis iwaonis</name>
    <dbReference type="NCBI Taxonomy" id="2885079"/>
    <lineage>
        <taxon>Bacteria</taxon>
        <taxon>Pseudomonadati</taxon>
        <taxon>Pseudomonadota</taxon>
        <taxon>Alphaproteobacteria</taxon>
        <taxon>Hyphomicrobiales</taxon>
        <taxon>Methylocystaceae</taxon>
        <taxon>Methylocystis</taxon>
    </lineage>
</organism>
<evidence type="ECO:0000313" key="2">
    <source>
        <dbReference type="EMBL" id="BDV35328.1"/>
    </source>
</evidence>
<evidence type="ECO:0000313" key="3">
    <source>
        <dbReference type="Proteomes" id="UP001317629"/>
    </source>
</evidence>